<evidence type="ECO:0000313" key="1">
    <source>
        <dbReference type="EMBL" id="AMA75812.1"/>
    </source>
</evidence>
<sequence>MKEVYRYAYHYAGRPVGEGRLEVERRKRGVRASLQAEFLPPLPPGRQRWQTELDAEGFSLRFQERVEGKEVRVFTVERLEEEGVVLVSQGKESLAYPYLAPYHDPLSLFLALPGLALEPGEVVRFPMPGGRVYVERLPDVEVEGKARRQYRLRPGLSLVQVEEGRLVRVAQQVGRHVFEAVLLEAEGP</sequence>
<reference evidence="1 2" key="1">
    <citation type="submission" date="2016-01" db="EMBL/GenBank/DDBJ databases">
        <title>Genome sequence of Thermus parvatiensis, a thermophile isolated from a hot water spring.</title>
        <authorList>
            <person name="Tripathi C."/>
            <person name="Lal R."/>
        </authorList>
    </citation>
    <scope>NUCLEOTIDE SEQUENCE [LARGE SCALE GENOMIC DNA]</scope>
    <source>
        <strain evidence="1 2">RL</strain>
    </source>
</reference>
<dbReference type="AlphaFoldDB" id="A0A0X8D885"/>
<protein>
    <submittedName>
        <fullName evidence="1">Uncharacterized protein</fullName>
    </submittedName>
</protein>
<dbReference type="RefSeq" id="WP_060384582.1">
    <property type="nucleotide sequence ID" value="NZ_CP014141.1"/>
</dbReference>
<dbReference type="EMBL" id="CP014141">
    <property type="protein sequence ID" value="AMA75812.1"/>
    <property type="molecule type" value="Genomic_DNA"/>
</dbReference>
<dbReference type="KEGG" id="tpar:AV541_07100"/>
<organism evidence="1 2">
    <name type="scientific">Thermus parvatiensis</name>
    <dbReference type="NCBI Taxonomy" id="456163"/>
    <lineage>
        <taxon>Bacteria</taxon>
        <taxon>Thermotogati</taxon>
        <taxon>Deinococcota</taxon>
        <taxon>Deinococci</taxon>
        <taxon>Thermales</taxon>
        <taxon>Thermaceae</taxon>
        <taxon>Thermus</taxon>
    </lineage>
</organism>
<dbReference type="InterPro" id="IPR021457">
    <property type="entry name" value="DUF3108"/>
</dbReference>
<accession>A0A0X8D885</accession>
<dbReference type="Proteomes" id="UP000061630">
    <property type="component" value="Chromosome"/>
</dbReference>
<evidence type="ECO:0000313" key="2">
    <source>
        <dbReference type="Proteomes" id="UP000061630"/>
    </source>
</evidence>
<name>A0A0X8D885_9DEIN</name>
<dbReference type="Pfam" id="PF11306">
    <property type="entry name" value="DUF3108"/>
    <property type="match status" value="1"/>
</dbReference>
<proteinExistence type="predicted"/>
<gene>
    <name evidence="1" type="ORF">AV541_07100</name>
</gene>